<keyword evidence="1" id="KW-0812">Transmembrane</keyword>
<dbReference type="Proteomes" id="UP000642829">
    <property type="component" value="Unassembled WGS sequence"/>
</dbReference>
<dbReference type="SUPFAM" id="SSF53300">
    <property type="entry name" value="vWA-like"/>
    <property type="match status" value="1"/>
</dbReference>
<evidence type="ECO:0000259" key="2">
    <source>
        <dbReference type="PROSITE" id="PS50234"/>
    </source>
</evidence>
<evidence type="ECO:0000256" key="1">
    <source>
        <dbReference type="SAM" id="Phobius"/>
    </source>
</evidence>
<dbReference type="InterPro" id="IPR011933">
    <property type="entry name" value="Double_TM_dom"/>
</dbReference>
<gene>
    <name evidence="3" type="ORF">GCM10007047_17400</name>
</gene>
<dbReference type="InterPro" id="IPR036465">
    <property type="entry name" value="vWFA_dom_sf"/>
</dbReference>
<dbReference type="Gene3D" id="2.60.40.10">
    <property type="entry name" value="Immunoglobulins"/>
    <property type="match status" value="1"/>
</dbReference>
<evidence type="ECO:0000313" key="4">
    <source>
        <dbReference type="Proteomes" id="UP000642829"/>
    </source>
</evidence>
<dbReference type="InterPro" id="IPR029062">
    <property type="entry name" value="Class_I_gatase-like"/>
</dbReference>
<dbReference type="Pfam" id="PF07584">
    <property type="entry name" value="BatA"/>
    <property type="match status" value="1"/>
</dbReference>
<dbReference type="PANTHER" id="PTHR37464:SF1">
    <property type="entry name" value="BLL2463 PROTEIN"/>
    <property type="match status" value="1"/>
</dbReference>
<name>A0A8J3DBI9_9BACT</name>
<dbReference type="NCBIfam" id="TIGR02226">
    <property type="entry name" value="two_anch"/>
    <property type="match status" value="1"/>
</dbReference>
<reference evidence="3" key="2">
    <citation type="submission" date="2020-09" db="EMBL/GenBank/DDBJ databases">
        <authorList>
            <person name="Sun Q."/>
            <person name="Kim S."/>
        </authorList>
    </citation>
    <scope>NUCLEOTIDE SEQUENCE</scope>
    <source>
        <strain evidence="3">KCTC 12870</strain>
    </source>
</reference>
<dbReference type="Gene3D" id="3.40.50.410">
    <property type="entry name" value="von Willebrand factor, type A domain"/>
    <property type="match status" value="1"/>
</dbReference>
<dbReference type="Gene3D" id="3.40.50.880">
    <property type="match status" value="1"/>
</dbReference>
<dbReference type="PROSITE" id="PS50234">
    <property type="entry name" value="VWFA"/>
    <property type="match status" value="1"/>
</dbReference>
<keyword evidence="1" id="KW-0472">Membrane</keyword>
<dbReference type="RefSeq" id="WP_189514149.1">
    <property type="nucleotide sequence ID" value="NZ_BMXG01000009.1"/>
</dbReference>
<accession>A0A8J3DBI9</accession>
<dbReference type="SUPFAM" id="SSF52317">
    <property type="entry name" value="Class I glutamine amidotransferase-like"/>
    <property type="match status" value="1"/>
</dbReference>
<feature type="transmembrane region" description="Helical" evidence="1">
    <location>
        <begin position="6"/>
        <end position="24"/>
    </location>
</feature>
<dbReference type="EMBL" id="BMXG01000009">
    <property type="protein sequence ID" value="GHC01446.1"/>
    <property type="molecule type" value="Genomic_DNA"/>
</dbReference>
<comment type="caution">
    <text evidence="3">The sequence shown here is derived from an EMBL/GenBank/DDBJ whole genome shotgun (WGS) entry which is preliminary data.</text>
</comment>
<protein>
    <recommendedName>
        <fullName evidence="2">VWFA domain-containing protein</fullName>
    </recommendedName>
</protein>
<keyword evidence="4" id="KW-1185">Reference proteome</keyword>
<dbReference type="Pfam" id="PF13519">
    <property type="entry name" value="VWA_2"/>
    <property type="match status" value="1"/>
</dbReference>
<dbReference type="InterPro" id="IPR002035">
    <property type="entry name" value="VWF_A"/>
</dbReference>
<keyword evidence="1" id="KW-1133">Transmembrane helix</keyword>
<dbReference type="InterPro" id="IPR024163">
    <property type="entry name" value="Aerotolerance_reg_N"/>
</dbReference>
<dbReference type="InterPro" id="IPR011635">
    <property type="entry name" value="CARDB"/>
</dbReference>
<dbReference type="InterPro" id="IPR013783">
    <property type="entry name" value="Ig-like_fold"/>
</dbReference>
<dbReference type="SMART" id="SM00327">
    <property type="entry name" value="VWA"/>
    <property type="match status" value="1"/>
</dbReference>
<sequence>MTFLNGALLFGASAIAIPILLELLNRTRVEYTKWAAMQFLQKSIQQHQKKLRIEDLLLLLIRCLIIIMLALALARPILPGDNFMGLSSTSAVLLIDNSYSMSTSNGVDTRRDRARAAGEAIVDSLPTGSKVAVFLISDNLDPAISVPTQDMSLVRSTLRNFEPSDQSTNLAGPLQSAVDLITSDQGAKGELYVLTDGQSLGFRDLTQVVNTLETAASRFPATMIFLGQGTEPNLGVSLLRPDSELVSTRRPVRFYVEVTNYGNTEAHNVKVFLALDGGAPINDANIELIEPGQSKTVSMDARLAEDGYHTVTASIPNDRLKADDQRTIAIQAHNTINVLLVDGSEAKEEKDRSLFFLKGALQPVPESRRSEFYIQVEDVNASQFRAANLARADIVVISDVERLSSSMVASLADFLRNGGGLLIFPGPKTDTAFYNDVLFDEYAMLPAALYMPGAIPNEVFSFDARAPEHPIPAIFTGSSEGSLGTALIYERAELLPTQWPPEEETPRLRPEALRLAGPPVSVLNYSDGTPAIMERAYGDGRVVLFGSTADTRWNDFPLRAIYLPFLHRTIGYIIQSQDDRLNIRAGQPFMLNMSDSYADATATVESIDKRDVPYQESTTVELVEGQARLRIPNVRQGGGYQITLDTQPETIIKFAAQFDPSESRPELLPDAQKELLAKSAQVVTWEQGASLRGQMDTNRAGTELTSIFILLAFVLIISETILAQRFSRSR</sequence>
<feature type="transmembrane region" description="Helical" evidence="1">
    <location>
        <begin position="704"/>
        <end position="723"/>
    </location>
</feature>
<evidence type="ECO:0000313" key="3">
    <source>
        <dbReference type="EMBL" id="GHC01446.1"/>
    </source>
</evidence>
<dbReference type="CDD" id="cd00198">
    <property type="entry name" value="vWFA"/>
    <property type="match status" value="1"/>
</dbReference>
<dbReference type="PANTHER" id="PTHR37464">
    <property type="entry name" value="BLL2463 PROTEIN"/>
    <property type="match status" value="1"/>
</dbReference>
<organism evidence="3 4">
    <name type="scientific">Cerasicoccus arenae</name>
    <dbReference type="NCBI Taxonomy" id="424488"/>
    <lineage>
        <taxon>Bacteria</taxon>
        <taxon>Pseudomonadati</taxon>
        <taxon>Verrucomicrobiota</taxon>
        <taxon>Opitutia</taxon>
        <taxon>Puniceicoccales</taxon>
        <taxon>Cerasicoccaceae</taxon>
        <taxon>Cerasicoccus</taxon>
    </lineage>
</organism>
<reference evidence="3" key="1">
    <citation type="journal article" date="2014" name="Int. J. Syst. Evol. Microbiol.">
        <title>Complete genome sequence of Corynebacterium casei LMG S-19264T (=DSM 44701T), isolated from a smear-ripened cheese.</title>
        <authorList>
            <consortium name="US DOE Joint Genome Institute (JGI-PGF)"/>
            <person name="Walter F."/>
            <person name="Albersmeier A."/>
            <person name="Kalinowski J."/>
            <person name="Ruckert C."/>
        </authorList>
    </citation>
    <scope>NUCLEOTIDE SEQUENCE</scope>
    <source>
        <strain evidence="3">KCTC 12870</strain>
    </source>
</reference>
<feature type="domain" description="VWFA" evidence="2">
    <location>
        <begin position="90"/>
        <end position="289"/>
    </location>
</feature>
<dbReference type="Pfam" id="PF07705">
    <property type="entry name" value="CARDB"/>
    <property type="match status" value="1"/>
</dbReference>
<proteinExistence type="predicted"/>
<feature type="transmembrane region" description="Helical" evidence="1">
    <location>
        <begin position="56"/>
        <end position="78"/>
    </location>
</feature>
<dbReference type="AlphaFoldDB" id="A0A8J3DBI9"/>